<name>A0A7J6N319_PERCH</name>
<dbReference type="GO" id="GO:0016747">
    <property type="term" value="F:acyltransferase activity, transferring groups other than amino-acyl groups"/>
    <property type="evidence" value="ECO:0007669"/>
    <property type="project" value="InterPro"/>
</dbReference>
<dbReference type="PROSITE" id="PS51186">
    <property type="entry name" value="GNAT"/>
    <property type="match status" value="1"/>
</dbReference>
<dbReference type="InterPro" id="IPR000182">
    <property type="entry name" value="GNAT_dom"/>
</dbReference>
<evidence type="ECO:0000259" key="2">
    <source>
        <dbReference type="PROSITE" id="PS51186"/>
    </source>
</evidence>
<dbReference type="OrthoDB" id="47374at2759"/>
<reference evidence="3 4" key="1">
    <citation type="submission" date="2020-04" db="EMBL/GenBank/DDBJ databases">
        <title>Perkinsus chesapeaki whole genome sequence.</title>
        <authorList>
            <person name="Bogema D.R."/>
        </authorList>
    </citation>
    <scope>NUCLEOTIDE SEQUENCE [LARGE SCALE GENOMIC DNA]</scope>
    <source>
        <strain evidence="3">ATCC PRA-425</strain>
    </source>
</reference>
<keyword evidence="1" id="KW-0732">Signal</keyword>
<dbReference type="SUPFAM" id="SSF55729">
    <property type="entry name" value="Acyl-CoA N-acyltransferases (Nat)"/>
    <property type="match status" value="1"/>
</dbReference>
<dbReference type="InterPro" id="IPR016181">
    <property type="entry name" value="Acyl_CoA_acyltransferase"/>
</dbReference>
<gene>
    <name evidence="3" type="ORF">FOL47_002259</name>
</gene>
<protein>
    <recommendedName>
        <fullName evidence="2">N-acetyltransferase domain-containing protein</fullName>
    </recommendedName>
</protein>
<organism evidence="3 4">
    <name type="scientific">Perkinsus chesapeaki</name>
    <name type="common">Clam parasite</name>
    <name type="synonym">Perkinsus andrewsi</name>
    <dbReference type="NCBI Taxonomy" id="330153"/>
    <lineage>
        <taxon>Eukaryota</taxon>
        <taxon>Sar</taxon>
        <taxon>Alveolata</taxon>
        <taxon>Perkinsozoa</taxon>
        <taxon>Perkinsea</taxon>
        <taxon>Perkinsida</taxon>
        <taxon>Perkinsidae</taxon>
        <taxon>Perkinsus</taxon>
    </lineage>
</organism>
<dbReference type="CDD" id="cd04301">
    <property type="entry name" value="NAT_SF"/>
    <property type="match status" value="1"/>
</dbReference>
<sequence length="183" mass="20770">MKIYLNSILSAFYVLVASAEVVYREYKPGDECSEDNFDECLEVEGIPCYVAVDGSESDTVVGFIKLYVPDIFPRTDELAIRGRMRNPKEEGQLGYISQVWVNETYRRQGIATVLMKYAIKTGKGVKGILAMGLLVHYNSTAAIELYKKLHFVEVLKKASFYTFAYYYVPIKARQLPAGNDHRP</sequence>
<dbReference type="AlphaFoldDB" id="A0A7J6N319"/>
<keyword evidence="4" id="KW-1185">Reference proteome</keyword>
<feature type="chain" id="PRO_5029509020" description="N-acetyltransferase domain-containing protein" evidence="1">
    <location>
        <begin position="20"/>
        <end position="183"/>
    </location>
</feature>
<feature type="domain" description="N-acetyltransferase" evidence="2">
    <location>
        <begin position="7"/>
        <end position="171"/>
    </location>
</feature>
<accession>A0A7J6N319</accession>
<dbReference type="Pfam" id="PF00583">
    <property type="entry name" value="Acetyltransf_1"/>
    <property type="match status" value="1"/>
</dbReference>
<proteinExistence type="predicted"/>
<dbReference type="Proteomes" id="UP000591131">
    <property type="component" value="Unassembled WGS sequence"/>
</dbReference>
<evidence type="ECO:0000313" key="4">
    <source>
        <dbReference type="Proteomes" id="UP000591131"/>
    </source>
</evidence>
<dbReference type="Gene3D" id="3.40.630.30">
    <property type="match status" value="1"/>
</dbReference>
<feature type="signal peptide" evidence="1">
    <location>
        <begin position="1"/>
        <end position="19"/>
    </location>
</feature>
<dbReference type="EMBL" id="JAAPAO010000016">
    <property type="protein sequence ID" value="KAF4677331.1"/>
    <property type="molecule type" value="Genomic_DNA"/>
</dbReference>
<evidence type="ECO:0000313" key="3">
    <source>
        <dbReference type="EMBL" id="KAF4677331.1"/>
    </source>
</evidence>
<evidence type="ECO:0000256" key="1">
    <source>
        <dbReference type="SAM" id="SignalP"/>
    </source>
</evidence>
<comment type="caution">
    <text evidence="3">The sequence shown here is derived from an EMBL/GenBank/DDBJ whole genome shotgun (WGS) entry which is preliminary data.</text>
</comment>